<feature type="region of interest" description="Disordered" evidence="1">
    <location>
        <begin position="1"/>
        <end position="37"/>
    </location>
</feature>
<feature type="compositionally biased region" description="Basic residues" evidence="1">
    <location>
        <begin position="1"/>
        <end position="10"/>
    </location>
</feature>
<dbReference type="Proteomes" id="UP001165121">
    <property type="component" value="Unassembled WGS sequence"/>
</dbReference>
<proteinExistence type="predicted"/>
<organism evidence="2 3">
    <name type="scientific">Phytophthora fragariaefolia</name>
    <dbReference type="NCBI Taxonomy" id="1490495"/>
    <lineage>
        <taxon>Eukaryota</taxon>
        <taxon>Sar</taxon>
        <taxon>Stramenopiles</taxon>
        <taxon>Oomycota</taxon>
        <taxon>Peronosporomycetes</taxon>
        <taxon>Peronosporales</taxon>
        <taxon>Peronosporaceae</taxon>
        <taxon>Phytophthora</taxon>
    </lineage>
</organism>
<evidence type="ECO:0000313" key="3">
    <source>
        <dbReference type="Proteomes" id="UP001165121"/>
    </source>
</evidence>
<feature type="compositionally biased region" description="Basic and acidic residues" evidence="1">
    <location>
        <begin position="23"/>
        <end position="36"/>
    </location>
</feature>
<evidence type="ECO:0000313" key="2">
    <source>
        <dbReference type="EMBL" id="GMF43877.1"/>
    </source>
</evidence>
<feature type="region of interest" description="Disordered" evidence="1">
    <location>
        <begin position="62"/>
        <end position="138"/>
    </location>
</feature>
<dbReference type="OrthoDB" id="124899at2759"/>
<comment type="caution">
    <text evidence="2">The sequence shown here is derived from an EMBL/GenBank/DDBJ whole genome shotgun (WGS) entry which is preliminary data.</text>
</comment>
<dbReference type="AlphaFoldDB" id="A0A9W6XRP9"/>
<evidence type="ECO:0000256" key="1">
    <source>
        <dbReference type="SAM" id="MobiDB-lite"/>
    </source>
</evidence>
<gene>
    <name evidence="2" type="ORF">Pfra01_001503900</name>
</gene>
<keyword evidence="3" id="KW-1185">Reference proteome</keyword>
<feature type="compositionally biased region" description="Acidic residues" evidence="1">
    <location>
        <begin position="65"/>
        <end position="82"/>
    </location>
</feature>
<name>A0A9W6XRP9_9STRA</name>
<accession>A0A9W6XRP9</accession>
<reference evidence="2" key="1">
    <citation type="submission" date="2023-04" db="EMBL/GenBank/DDBJ databases">
        <title>Phytophthora fragariaefolia NBRC 109709.</title>
        <authorList>
            <person name="Ichikawa N."/>
            <person name="Sato H."/>
            <person name="Tonouchi N."/>
        </authorList>
    </citation>
    <scope>NUCLEOTIDE SEQUENCE</scope>
    <source>
        <strain evidence="2">NBRC 109709</strain>
    </source>
</reference>
<dbReference type="EMBL" id="BSXT01001598">
    <property type="protein sequence ID" value="GMF43877.1"/>
    <property type="molecule type" value="Genomic_DNA"/>
</dbReference>
<feature type="compositionally biased region" description="Acidic residues" evidence="1">
    <location>
        <begin position="99"/>
        <end position="126"/>
    </location>
</feature>
<sequence>MDMRGKKRLTRATVEALRKHHKEERIKATGEADPSERWGAAALRQLQSTEASDTSVLSEVLPQLDAEDEELESCGSDSDYEDNVLGVMAATKTWGEDGKGDEEEEEDIGEEEDAESGSDEAEDNGDGEVSGVAQKRHRKGHWKETYKLKAVRTEKPVVSEFARGAFIECFPIRWASWQDFHVAVDAFQVKTYQLFACRTSTSVPSRTKPMMNTVNREAAKTGEDRKAVEKRKGTRYIQEEWNQYCKTLKCTHAPAQQPRGSGKRKHQKVCFTKCTAQVNARVTSDSSGWYITVKASVKHNQHVTKHQWYNYAENRTIDDEHLTRDVA</sequence>
<protein>
    <submittedName>
        <fullName evidence="2">Unnamed protein product</fullName>
    </submittedName>
</protein>